<keyword evidence="1" id="KW-0472">Membrane</keyword>
<keyword evidence="3" id="KW-1185">Reference proteome</keyword>
<evidence type="ECO:0000313" key="2">
    <source>
        <dbReference type="EMBL" id="SIT11620.1"/>
    </source>
</evidence>
<proteinExistence type="predicted"/>
<dbReference type="Proteomes" id="UP000186795">
    <property type="component" value="Unassembled WGS sequence"/>
</dbReference>
<organism evidence="2 3">
    <name type="scientific">Kroppenstedtia eburnea</name>
    <dbReference type="NCBI Taxonomy" id="714067"/>
    <lineage>
        <taxon>Bacteria</taxon>
        <taxon>Bacillati</taxon>
        <taxon>Bacillota</taxon>
        <taxon>Bacilli</taxon>
        <taxon>Bacillales</taxon>
        <taxon>Thermoactinomycetaceae</taxon>
        <taxon>Kroppenstedtia</taxon>
    </lineage>
</organism>
<keyword evidence="1" id="KW-0812">Transmembrane</keyword>
<sequence length="468" mass="52836">MENHGQKWGGEAPGLKGMAAFRRCRWKRCGLPVLLLLLLCGGVIWFGWVTGRDAGPPGVIYEAEFQEVTPYLFQNDRFYFWGKTKSSSGYYIFDVKRNRLKKVNWTDRYGDSRAVHHLGDGSKIQIKDYKKDRKLFLELGGRMVKVSDSLPLVKEPVSISPKGNAFVYCEKSGSKLTLHLYTVQSGQDVALTKGVAETTVSGEEWVSWSADGRYLLIGNEIYRGDGKRVYTLAGGQTGVWAPKGARLAYVVSPRNGKNSDGKPEERPAFLGSRVAVLHPDRGKTETLYRAVKGSWIVGQPAWDPAGRYLAFPTGKQQDGETFFEEVHVIDGKIFHYVESEQNLLSTRLKHLTLSSGGDYLCYAVNGILKLVDLRTLESRVYDVYNQVQSDPDYVRFDPGGVWLAQNHEILFVKDNMEERKVYRTQQKVLGFHLSGKRDKLLVREESAKGQVLKLIDLRNLPDPRDQDS</sequence>
<dbReference type="Gene3D" id="2.120.10.30">
    <property type="entry name" value="TolB, C-terminal domain"/>
    <property type="match status" value="1"/>
</dbReference>
<protein>
    <recommendedName>
        <fullName evidence="4">WD40-like Beta Propeller Repeat</fullName>
    </recommendedName>
</protein>
<keyword evidence="1" id="KW-1133">Transmembrane helix</keyword>
<dbReference type="InterPro" id="IPR011042">
    <property type="entry name" value="6-blade_b-propeller_TolB-like"/>
</dbReference>
<feature type="transmembrane region" description="Helical" evidence="1">
    <location>
        <begin position="29"/>
        <end position="48"/>
    </location>
</feature>
<gene>
    <name evidence="2" type="ORF">SAMN05421790_11349</name>
</gene>
<accession>A0A1N7PM78</accession>
<dbReference type="SUPFAM" id="SSF82171">
    <property type="entry name" value="DPP6 N-terminal domain-like"/>
    <property type="match status" value="1"/>
</dbReference>
<dbReference type="RefSeq" id="WP_076526193.1">
    <property type="nucleotide sequence ID" value="NZ_CP048103.1"/>
</dbReference>
<reference evidence="3" key="1">
    <citation type="submission" date="2017-01" db="EMBL/GenBank/DDBJ databases">
        <authorList>
            <person name="Varghese N."/>
            <person name="Submissions S."/>
        </authorList>
    </citation>
    <scope>NUCLEOTIDE SEQUENCE [LARGE SCALE GENOMIC DNA]</scope>
    <source>
        <strain evidence="3">DSM 45196</strain>
    </source>
</reference>
<evidence type="ECO:0000256" key="1">
    <source>
        <dbReference type="SAM" id="Phobius"/>
    </source>
</evidence>
<dbReference type="EMBL" id="FTOD01000013">
    <property type="protein sequence ID" value="SIT11620.1"/>
    <property type="molecule type" value="Genomic_DNA"/>
</dbReference>
<evidence type="ECO:0008006" key="4">
    <source>
        <dbReference type="Google" id="ProtNLM"/>
    </source>
</evidence>
<dbReference type="AlphaFoldDB" id="A0A1N7PM78"/>
<dbReference type="OrthoDB" id="2988937at2"/>
<name>A0A1N7PM78_9BACL</name>
<evidence type="ECO:0000313" key="3">
    <source>
        <dbReference type="Proteomes" id="UP000186795"/>
    </source>
</evidence>